<accession>A0ABX3WLC0</accession>
<dbReference type="Proteomes" id="UP000193346">
    <property type="component" value="Unassembled WGS sequence"/>
</dbReference>
<keyword evidence="2" id="KW-1185">Reference proteome</keyword>
<sequence>MLDPKCFALKFISQANNSTPKINVTRDILVFEYYKPLTPSKDEMGGASHGFKVLIKEGFIHEDENGYLSLTDKGKQELSNLSEIC</sequence>
<gene>
    <name evidence="1" type="ORF">BV913_06735</name>
</gene>
<dbReference type="RefSeq" id="WP_085418409.1">
    <property type="nucleotide sequence ID" value="NZ_CP091509.1"/>
</dbReference>
<proteinExistence type="predicted"/>
<reference evidence="1 2" key="1">
    <citation type="submission" date="2017-01" db="EMBL/GenBank/DDBJ databases">
        <authorList>
            <person name="Wolfgang W.J."/>
            <person name="Cole J."/>
            <person name="Wroblewski D."/>
            <person name="Mcginnis J."/>
            <person name="Musser K.A."/>
        </authorList>
    </citation>
    <scope>NUCLEOTIDE SEQUENCE [LARGE SCALE GENOMIC DNA]</scope>
    <source>
        <strain evidence="1 2">93087</strain>
    </source>
</reference>
<organism evidence="1 2">
    <name type="scientific">Neisseria dumasiana</name>
    <dbReference type="NCBI Taxonomy" id="1931275"/>
    <lineage>
        <taxon>Bacteria</taxon>
        <taxon>Pseudomonadati</taxon>
        <taxon>Pseudomonadota</taxon>
        <taxon>Betaproteobacteria</taxon>
        <taxon>Neisseriales</taxon>
        <taxon>Neisseriaceae</taxon>
        <taxon>Neisseria</taxon>
    </lineage>
</organism>
<dbReference type="EMBL" id="MTAC01000014">
    <property type="protein sequence ID" value="OSI34708.1"/>
    <property type="molecule type" value="Genomic_DNA"/>
</dbReference>
<evidence type="ECO:0000313" key="1">
    <source>
        <dbReference type="EMBL" id="OSI34708.1"/>
    </source>
</evidence>
<protein>
    <submittedName>
        <fullName evidence="1">Uncharacterized protein</fullName>
    </submittedName>
</protein>
<evidence type="ECO:0000313" key="2">
    <source>
        <dbReference type="Proteomes" id="UP000193346"/>
    </source>
</evidence>
<name>A0ABX3WLC0_9NEIS</name>
<comment type="caution">
    <text evidence="1">The sequence shown here is derived from an EMBL/GenBank/DDBJ whole genome shotgun (WGS) entry which is preliminary data.</text>
</comment>